<name>A0A8S3YP86_9EUPU</name>
<feature type="compositionally biased region" description="Basic residues" evidence="1">
    <location>
        <begin position="523"/>
        <end position="535"/>
    </location>
</feature>
<dbReference type="SUPFAM" id="SSF48726">
    <property type="entry name" value="Immunoglobulin"/>
    <property type="match status" value="1"/>
</dbReference>
<comment type="caution">
    <text evidence="4">The sequence shown here is derived from an EMBL/GenBank/DDBJ whole genome shotgun (WGS) entry which is preliminary data.</text>
</comment>
<organism evidence="4 5">
    <name type="scientific">Candidula unifasciata</name>
    <dbReference type="NCBI Taxonomy" id="100452"/>
    <lineage>
        <taxon>Eukaryota</taxon>
        <taxon>Metazoa</taxon>
        <taxon>Spiralia</taxon>
        <taxon>Lophotrochozoa</taxon>
        <taxon>Mollusca</taxon>
        <taxon>Gastropoda</taxon>
        <taxon>Heterobranchia</taxon>
        <taxon>Euthyneura</taxon>
        <taxon>Panpulmonata</taxon>
        <taxon>Eupulmonata</taxon>
        <taxon>Stylommatophora</taxon>
        <taxon>Helicina</taxon>
        <taxon>Helicoidea</taxon>
        <taxon>Geomitridae</taxon>
        <taxon>Candidula</taxon>
    </lineage>
</organism>
<feature type="compositionally biased region" description="Basic and acidic residues" evidence="1">
    <location>
        <begin position="401"/>
        <end position="452"/>
    </location>
</feature>
<dbReference type="InterPro" id="IPR003599">
    <property type="entry name" value="Ig_sub"/>
</dbReference>
<dbReference type="Gene3D" id="2.60.40.10">
    <property type="entry name" value="Immunoglobulins"/>
    <property type="match status" value="1"/>
</dbReference>
<evidence type="ECO:0000313" key="4">
    <source>
        <dbReference type="EMBL" id="CAG5118889.1"/>
    </source>
</evidence>
<evidence type="ECO:0000256" key="1">
    <source>
        <dbReference type="SAM" id="MobiDB-lite"/>
    </source>
</evidence>
<gene>
    <name evidence="4" type="ORF">CUNI_LOCUS4447</name>
</gene>
<dbReference type="PROSITE" id="PS50835">
    <property type="entry name" value="IG_LIKE"/>
    <property type="match status" value="1"/>
</dbReference>
<feature type="compositionally biased region" description="Basic residues" evidence="1">
    <location>
        <begin position="469"/>
        <end position="490"/>
    </location>
</feature>
<feature type="transmembrane region" description="Helical" evidence="2">
    <location>
        <begin position="235"/>
        <end position="255"/>
    </location>
</feature>
<dbReference type="InterPro" id="IPR007110">
    <property type="entry name" value="Ig-like_dom"/>
</dbReference>
<sequence>MIVVREAVTQTTPVPVQLDPELRKQVEWFLQRMMQSFSKRVGETVSLICGHALTVSVVDSLPGAMLSWFLNDDPLEMDPSRVLYNKGNIDITDLTPVDTGVYTCQVEWGPEKARDNITVGVYSLVVTADNPTRYVFESDGMQLFSNSVPLGELFPAATRQWLYNNTNGTSLMPTLASNISVDVVPRVDKSMAGVWTCRVDDLATMRNWTTAWFRLGVQDAPSFIARTYRVLSDHVYVVIVVSSIVVVLLCIFFIYGVRLMKQKEDETDEEFLKTRNGWEEKFSTFGAGGKVKVSEADLPPKKPDEEEGEATKVPEGKRLDTDISSAEDTEGKGIEEDGKVNLLSEAEQNKEDRDIVPSKDIDKGEEFDEGKEFDEKKVEDISDSETDIGNQEVIVDIEADVGDRETHVRSKETDNGDREAHVGDRQADDGDREAHVGDRQADDGDREAHVGDGEDGGDESDTNKSATLSRKKSGRRKHTVKWQSKDKRRNAGLTGNDENISNVQRHAIPGDRMTIRMSERPERRKRKDGKRKKHKGNIIYPEVSKDSALNWLLQNSPQLRKYKSVLQDTGNRTPAVAQYRNEPVRSRQVAMEAHRGGSNRTTSAPTSSNTQVYLWRMPEFSPADVRNWLTRGRERMSGWTAKPSSWGHSDIRYTVLPQGDDDDDDFL</sequence>
<dbReference type="OrthoDB" id="6155840at2759"/>
<dbReference type="InterPro" id="IPR013783">
    <property type="entry name" value="Ig-like_fold"/>
</dbReference>
<feature type="domain" description="Ig-like" evidence="3">
    <location>
        <begin position="20"/>
        <end position="120"/>
    </location>
</feature>
<dbReference type="SMART" id="SM00409">
    <property type="entry name" value="IG"/>
    <property type="match status" value="1"/>
</dbReference>
<feature type="region of interest" description="Disordered" evidence="1">
    <location>
        <begin position="293"/>
        <end position="535"/>
    </location>
</feature>
<evidence type="ECO:0000313" key="5">
    <source>
        <dbReference type="Proteomes" id="UP000678393"/>
    </source>
</evidence>
<dbReference type="Proteomes" id="UP000678393">
    <property type="component" value="Unassembled WGS sequence"/>
</dbReference>
<dbReference type="AlphaFoldDB" id="A0A8S3YP86"/>
<evidence type="ECO:0000256" key="2">
    <source>
        <dbReference type="SAM" id="Phobius"/>
    </source>
</evidence>
<evidence type="ECO:0000259" key="3">
    <source>
        <dbReference type="PROSITE" id="PS50835"/>
    </source>
</evidence>
<keyword evidence="5" id="KW-1185">Reference proteome</keyword>
<feature type="compositionally biased region" description="Basic and acidic residues" evidence="1">
    <location>
        <begin position="513"/>
        <end position="522"/>
    </location>
</feature>
<reference evidence="4" key="1">
    <citation type="submission" date="2021-04" db="EMBL/GenBank/DDBJ databases">
        <authorList>
            <consortium name="Molecular Ecology Group"/>
        </authorList>
    </citation>
    <scope>NUCLEOTIDE SEQUENCE</scope>
</reference>
<feature type="compositionally biased region" description="Basic and acidic residues" evidence="1">
    <location>
        <begin position="329"/>
        <end position="339"/>
    </location>
</feature>
<protein>
    <recommendedName>
        <fullName evidence="3">Ig-like domain-containing protein</fullName>
    </recommendedName>
</protein>
<dbReference type="CDD" id="cd00096">
    <property type="entry name" value="Ig"/>
    <property type="match status" value="1"/>
</dbReference>
<accession>A0A8S3YP86</accession>
<keyword evidence="2" id="KW-1133">Transmembrane helix</keyword>
<keyword evidence="2" id="KW-0812">Transmembrane</keyword>
<proteinExistence type="predicted"/>
<feature type="compositionally biased region" description="Basic and acidic residues" evidence="1">
    <location>
        <begin position="347"/>
        <end position="364"/>
    </location>
</feature>
<dbReference type="InterPro" id="IPR036179">
    <property type="entry name" value="Ig-like_dom_sf"/>
</dbReference>
<feature type="compositionally biased region" description="Basic and acidic residues" evidence="1">
    <location>
        <begin position="293"/>
        <end position="321"/>
    </location>
</feature>
<dbReference type="EMBL" id="CAJHNH020000624">
    <property type="protein sequence ID" value="CAG5118889.1"/>
    <property type="molecule type" value="Genomic_DNA"/>
</dbReference>
<keyword evidence="2" id="KW-0472">Membrane</keyword>
<feature type="region of interest" description="Disordered" evidence="1">
    <location>
        <begin position="639"/>
        <end position="667"/>
    </location>
</feature>